<keyword evidence="2" id="KW-1185">Reference proteome</keyword>
<comment type="caution">
    <text evidence="1">The sequence shown here is derived from an EMBL/GenBank/DDBJ whole genome shotgun (WGS) entry which is preliminary data.</text>
</comment>
<organism evidence="1 2">
    <name type="scientific">Smallanthus sonchifolius</name>
    <dbReference type="NCBI Taxonomy" id="185202"/>
    <lineage>
        <taxon>Eukaryota</taxon>
        <taxon>Viridiplantae</taxon>
        <taxon>Streptophyta</taxon>
        <taxon>Embryophyta</taxon>
        <taxon>Tracheophyta</taxon>
        <taxon>Spermatophyta</taxon>
        <taxon>Magnoliopsida</taxon>
        <taxon>eudicotyledons</taxon>
        <taxon>Gunneridae</taxon>
        <taxon>Pentapetalae</taxon>
        <taxon>asterids</taxon>
        <taxon>campanulids</taxon>
        <taxon>Asterales</taxon>
        <taxon>Asteraceae</taxon>
        <taxon>Asteroideae</taxon>
        <taxon>Heliantheae alliance</taxon>
        <taxon>Millerieae</taxon>
        <taxon>Smallanthus</taxon>
    </lineage>
</organism>
<proteinExistence type="predicted"/>
<reference evidence="2" key="1">
    <citation type="journal article" date="2022" name="Mol. Ecol. Resour.">
        <title>The genomes of chicory, endive, great burdock and yacon provide insights into Asteraceae palaeo-polyploidization history and plant inulin production.</title>
        <authorList>
            <person name="Fan W."/>
            <person name="Wang S."/>
            <person name="Wang H."/>
            <person name="Wang A."/>
            <person name="Jiang F."/>
            <person name="Liu H."/>
            <person name="Zhao H."/>
            <person name="Xu D."/>
            <person name="Zhang Y."/>
        </authorList>
    </citation>
    <scope>NUCLEOTIDE SEQUENCE [LARGE SCALE GENOMIC DNA]</scope>
    <source>
        <strain evidence="2">cv. Yunnan</strain>
    </source>
</reference>
<protein>
    <submittedName>
        <fullName evidence="1">Uncharacterized protein</fullName>
    </submittedName>
</protein>
<dbReference type="Proteomes" id="UP001056120">
    <property type="component" value="Linkage Group LG04"/>
</dbReference>
<accession>A0ACB9JL89</accession>
<dbReference type="EMBL" id="CM042021">
    <property type="protein sequence ID" value="KAI3820032.1"/>
    <property type="molecule type" value="Genomic_DNA"/>
</dbReference>
<gene>
    <name evidence="1" type="ORF">L1987_13888</name>
</gene>
<evidence type="ECO:0000313" key="2">
    <source>
        <dbReference type="Proteomes" id="UP001056120"/>
    </source>
</evidence>
<reference evidence="1 2" key="2">
    <citation type="journal article" date="2022" name="Mol. Ecol. Resour.">
        <title>The genomes of chicory, endive, great burdock and yacon provide insights into Asteraceae paleo-polyploidization history and plant inulin production.</title>
        <authorList>
            <person name="Fan W."/>
            <person name="Wang S."/>
            <person name="Wang H."/>
            <person name="Wang A."/>
            <person name="Jiang F."/>
            <person name="Liu H."/>
            <person name="Zhao H."/>
            <person name="Xu D."/>
            <person name="Zhang Y."/>
        </authorList>
    </citation>
    <scope>NUCLEOTIDE SEQUENCE [LARGE SCALE GENOMIC DNA]</scope>
    <source>
        <strain evidence="2">cv. Yunnan</strain>
        <tissue evidence="1">Leaves</tissue>
    </source>
</reference>
<sequence>MANSQHRCVFVGNIPYDATEEQLVQICEEVGPVVSFRLVIDRETGKPKGYGFCEYKDEETALSARRNLHGYDINGRQLRVDFAENDKNADKSREQGRGKPGLPMNTAPQKQVGGPAAHGDPSLNQAVGLQVAMAAAIVMTGMLGGGQTNSTISQNGIQSQPTLGPDPLTLHLAKIPKGQLTEVLTELKTLATQNKEQARRLFLAHPQLSKAVLQAHIMLKSVPPHMLQMPNAQQLPGPHAHPAVQGGQQSSTQPFPGLPPLAQNNLKHGFMPQSQIQPSSSDPASLVYSAPSLPRFQTPQSALHQVLQHSTLSGLPAAGNIQSLHPQQTTVSLSHRVENHMTTTSAMSQYPGHSTSANPGHNSILVASIQPSILSHKPSSSIISSIPNNGNKDHEKPLHLSHSSATWGSKSDHHPNMASRHEKDQIGNPPKLLKMEDRKAASFSPADRNLSASVPGSSQAVPLSGNHILKAGATDYQRPNHELPRGVESALLEQVLNLTPEQLSSLPPEQQQQVLQLQQMLRQST</sequence>
<name>A0ACB9JL89_9ASTR</name>
<evidence type="ECO:0000313" key="1">
    <source>
        <dbReference type="EMBL" id="KAI3820032.1"/>
    </source>
</evidence>